<dbReference type="InterPro" id="IPR020568">
    <property type="entry name" value="Ribosomal_Su5_D2-typ_SF"/>
</dbReference>
<dbReference type="Proteomes" id="UP000001932">
    <property type="component" value="Chromosome"/>
</dbReference>
<proteinExistence type="inferred from homology"/>
<dbReference type="PROSITE" id="PS00910">
    <property type="entry name" value="UPF0029"/>
    <property type="match status" value="1"/>
</dbReference>
<dbReference type="KEGG" id="sgl:SG0119"/>
<dbReference type="AlphaFoldDB" id="Q2NWT1"/>
<dbReference type="Pfam" id="PF01205">
    <property type="entry name" value="Impact_N"/>
    <property type="match status" value="1"/>
</dbReference>
<dbReference type="InterPro" id="IPR023582">
    <property type="entry name" value="Impact"/>
</dbReference>
<dbReference type="GO" id="GO:0005737">
    <property type="term" value="C:cytoplasm"/>
    <property type="evidence" value="ECO:0007669"/>
    <property type="project" value="TreeGrafter"/>
</dbReference>
<dbReference type="GO" id="GO:0006446">
    <property type="term" value="P:regulation of translational initiation"/>
    <property type="evidence" value="ECO:0007669"/>
    <property type="project" value="TreeGrafter"/>
</dbReference>
<dbReference type="InterPro" id="IPR020569">
    <property type="entry name" value="UPF0029_Impact_CS"/>
</dbReference>
<dbReference type="EMBL" id="LN854557">
    <property type="protein sequence ID" value="CRL43739.1"/>
    <property type="molecule type" value="Genomic_DNA"/>
</dbReference>
<evidence type="ECO:0000313" key="5">
    <source>
        <dbReference type="Proteomes" id="UP000001932"/>
    </source>
</evidence>
<dbReference type="EMBL" id="AP008232">
    <property type="protein sequence ID" value="BAE73394.1"/>
    <property type="molecule type" value="Genomic_DNA"/>
</dbReference>
<dbReference type="Gene3D" id="3.30.230.30">
    <property type="entry name" value="Impact, N-terminal domain"/>
    <property type="match status" value="1"/>
</dbReference>
<evidence type="ECO:0000313" key="3">
    <source>
        <dbReference type="EMBL" id="BAE73394.1"/>
    </source>
</evidence>
<dbReference type="PANTHER" id="PTHR16301">
    <property type="entry name" value="IMPACT-RELATED"/>
    <property type="match status" value="1"/>
</dbReference>
<evidence type="ECO:0000259" key="2">
    <source>
        <dbReference type="Pfam" id="PF01205"/>
    </source>
</evidence>
<name>Q2NWT1_SODGM</name>
<accession>Q2NWT1</accession>
<reference evidence="4 6" key="2">
    <citation type="submission" date="2015-05" db="EMBL/GenBank/DDBJ databases">
        <authorList>
            <person name="Goodhead I."/>
        </authorList>
    </citation>
    <scope>NUCLEOTIDE SEQUENCE [LARGE SCALE GENOMIC DNA]</scope>
    <source>
        <strain evidence="4">B4</strain>
        <strain evidence="6">morsitans</strain>
    </source>
</reference>
<organism evidence="3 5">
    <name type="scientific">Sodalis glossinidius (strain morsitans)</name>
    <dbReference type="NCBI Taxonomy" id="343509"/>
    <lineage>
        <taxon>Bacteria</taxon>
        <taxon>Pseudomonadati</taxon>
        <taxon>Pseudomonadota</taxon>
        <taxon>Gammaproteobacteria</taxon>
        <taxon>Enterobacterales</taxon>
        <taxon>Bruguierivoracaceae</taxon>
        <taxon>Sodalis</taxon>
    </lineage>
</organism>
<protein>
    <submittedName>
        <fullName evidence="4">IMPACT family member YigZ</fullName>
    </submittedName>
</protein>
<sequence length="130" mass="13403">MVRTGGGSHADGGNQKSRFITLLSPTQGIDAAKAYILQCRRQHPTAAHHCLAYIAGPPSDSRLRGLSEDGEPSGTAGKPILAQLDRSGLGEITAVVVRYYGGIQLGTGGLVKAYSAGVSCCAAITHSWPG</sequence>
<dbReference type="SUPFAM" id="SSF54211">
    <property type="entry name" value="Ribosomal protein S5 domain 2-like"/>
    <property type="match status" value="1"/>
</dbReference>
<dbReference type="Proteomes" id="UP000245838">
    <property type="component" value="Chromosome sggmmb4_Chromosome"/>
</dbReference>
<dbReference type="PANTHER" id="PTHR16301:SF20">
    <property type="entry name" value="IMPACT FAMILY MEMBER YIGZ"/>
    <property type="match status" value="1"/>
</dbReference>
<evidence type="ECO:0000256" key="1">
    <source>
        <dbReference type="ARBA" id="ARBA00007665"/>
    </source>
</evidence>
<gene>
    <name evidence="4" type="primary">yigZ</name>
    <name evidence="3" type="ordered locus">SG0119</name>
    <name evidence="4" type="ORF">SGGMMB4_00266</name>
</gene>
<dbReference type="STRING" id="343509.SG0119"/>
<reference evidence="3 5" key="1">
    <citation type="journal article" date="2006" name="Genome Res.">
        <title>Massive genome erosion and functional adaptations provide insights into the symbiotic lifestyle of Sodalis glossinidius in the tsetse host.</title>
        <authorList>
            <person name="Toh H."/>
            <person name="Weiss B.L."/>
            <person name="Perkin S.A.H."/>
            <person name="Yamashita A."/>
            <person name="Oshima K."/>
            <person name="Hattori M."/>
            <person name="Aksoy S."/>
        </authorList>
    </citation>
    <scope>NUCLEOTIDE SEQUENCE [LARGE SCALE GENOMIC DNA]</scope>
    <source>
        <strain evidence="3">Morsitans</strain>
        <strain evidence="5">morsitans</strain>
    </source>
</reference>
<dbReference type="HOGENOM" id="CLU_083552_3_3_6"/>
<feature type="domain" description="Impact N-terminal" evidence="2">
    <location>
        <begin position="15"/>
        <end position="118"/>
    </location>
</feature>
<dbReference type="InterPro" id="IPR036956">
    <property type="entry name" value="Impact_N_sf"/>
</dbReference>
<comment type="similarity">
    <text evidence="1">Belongs to the IMPACT family.</text>
</comment>
<dbReference type="InterPro" id="IPR001498">
    <property type="entry name" value="Impact_N"/>
</dbReference>
<keyword evidence="5" id="KW-1185">Reference proteome</keyword>
<dbReference type="eggNOG" id="COG1739">
    <property type="taxonomic scope" value="Bacteria"/>
</dbReference>
<evidence type="ECO:0000313" key="4">
    <source>
        <dbReference type="EMBL" id="CRL43739.1"/>
    </source>
</evidence>
<evidence type="ECO:0000313" key="6">
    <source>
        <dbReference type="Proteomes" id="UP000245838"/>
    </source>
</evidence>